<dbReference type="Proteomes" id="UP000193900">
    <property type="component" value="Unassembled WGS sequence"/>
</dbReference>
<dbReference type="GO" id="GO:0005886">
    <property type="term" value="C:plasma membrane"/>
    <property type="evidence" value="ECO:0007669"/>
    <property type="project" value="UniProtKB-SubCell"/>
</dbReference>
<keyword evidence="3" id="KW-0813">Transport</keyword>
<keyword evidence="6 8" id="KW-1133">Transmembrane helix</keyword>
<comment type="subcellular location">
    <subcellularLocation>
        <location evidence="1 8">Cell membrane</location>
        <topology evidence="1 8">Multi-pass membrane protein</topology>
    </subcellularLocation>
</comment>
<reference evidence="9 10" key="1">
    <citation type="submission" date="2017-03" db="EMBL/GenBank/DDBJ databases">
        <authorList>
            <person name="Afonso C.L."/>
            <person name="Miller P.J."/>
            <person name="Scott M.A."/>
            <person name="Spackman E."/>
            <person name="Goraichik I."/>
            <person name="Dimitrov K.M."/>
            <person name="Suarez D.L."/>
            <person name="Swayne D.E."/>
        </authorList>
    </citation>
    <scope>NUCLEOTIDE SEQUENCE [LARGE SCALE GENOMIC DNA]</scope>
    <source>
        <strain evidence="9 10">CECT 7023</strain>
    </source>
</reference>
<evidence type="ECO:0000313" key="10">
    <source>
        <dbReference type="Proteomes" id="UP000193900"/>
    </source>
</evidence>
<keyword evidence="4 8" id="KW-1003">Cell membrane</keyword>
<dbReference type="PANTHER" id="PTHR30269:SF37">
    <property type="entry name" value="MEMBRANE TRANSPORTER PROTEIN"/>
    <property type="match status" value="1"/>
</dbReference>
<keyword evidence="7 8" id="KW-0472">Membrane</keyword>
<dbReference type="PANTHER" id="PTHR30269">
    <property type="entry name" value="TRANSMEMBRANE PROTEIN YFCA"/>
    <property type="match status" value="1"/>
</dbReference>
<organism evidence="9 10">
    <name type="scientific">Roseisalinus antarcticus</name>
    <dbReference type="NCBI Taxonomy" id="254357"/>
    <lineage>
        <taxon>Bacteria</taxon>
        <taxon>Pseudomonadati</taxon>
        <taxon>Pseudomonadota</taxon>
        <taxon>Alphaproteobacteria</taxon>
        <taxon>Rhodobacterales</taxon>
        <taxon>Roseobacteraceae</taxon>
        <taxon>Roseisalinus</taxon>
    </lineage>
</organism>
<evidence type="ECO:0000256" key="1">
    <source>
        <dbReference type="ARBA" id="ARBA00004651"/>
    </source>
</evidence>
<evidence type="ECO:0000313" key="9">
    <source>
        <dbReference type="EMBL" id="SLN75635.1"/>
    </source>
</evidence>
<keyword evidence="10" id="KW-1185">Reference proteome</keyword>
<keyword evidence="5 8" id="KW-0812">Transmembrane</keyword>
<evidence type="ECO:0000256" key="2">
    <source>
        <dbReference type="ARBA" id="ARBA00009142"/>
    </source>
</evidence>
<feature type="transmembrane region" description="Helical" evidence="8">
    <location>
        <begin position="83"/>
        <end position="101"/>
    </location>
</feature>
<evidence type="ECO:0000256" key="7">
    <source>
        <dbReference type="ARBA" id="ARBA00023136"/>
    </source>
</evidence>
<feature type="transmembrane region" description="Helical" evidence="8">
    <location>
        <begin position="107"/>
        <end position="123"/>
    </location>
</feature>
<feature type="transmembrane region" description="Helical" evidence="8">
    <location>
        <begin position="144"/>
        <end position="167"/>
    </location>
</feature>
<sequence>MHRARDKEFDVTHPELFWFAAVAAALFVGAAKGGLPMIALLSVPNMSLVMSPLQGAALLLPVYLISDAYGIWIYRHAFSRRNLAILAPATTIGVVAGYLFVGRIDENAVRIVIGAVGLTFLAMQMVSRLQGGAAARPADIPRGLFWGAVSGFTSFVSHAGGPAFQLYTLPQQLPKMTFAGTATILFAYVNLIKVPPYLALGLIGWGDMGSVLILSPVAIFGAWAGYRITRVIPERLFFILVEIALLLISLNLIWAGLRAG</sequence>
<comment type="similarity">
    <text evidence="2 8">Belongs to the 4-toluene sulfonate uptake permease (TSUP) (TC 2.A.102) family.</text>
</comment>
<evidence type="ECO:0000256" key="6">
    <source>
        <dbReference type="ARBA" id="ARBA00022989"/>
    </source>
</evidence>
<dbReference type="Pfam" id="PF01925">
    <property type="entry name" value="TauE"/>
    <property type="match status" value="1"/>
</dbReference>
<gene>
    <name evidence="9" type="ORF">ROA7023_04006</name>
</gene>
<dbReference type="InterPro" id="IPR052017">
    <property type="entry name" value="TSUP"/>
</dbReference>
<feature type="transmembrane region" description="Helical" evidence="8">
    <location>
        <begin position="236"/>
        <end position="257"/>
    </location>
</feature>
<evidence type="ECO:0000256" key="5">
    <source>
        <dbReference type="ARBA" id="ARBA00022692"/>
    </source>
</evidence>
<evidence type="ECO:0000256" key="4">
    <source>
        <dbReference type="ARBA" id="ARBA00022475"/>
    </source>
</evidence>
<dbReference type="AlphaFoldDB" id="A0A1Y5TY67"/>
<feature type="transmembrane region" description="Helical" evidence="8">
    <location>
        <begin position="16"/>
        <end position="41"/>
    </location>
</feature>
<evidence type="ECO:0000256" key="8">
    <source>
        <dbReference type="RuleBase" id="RU363041"/>
    </source>
</evidence>
<dbReference type="InterPro" id="IPR002781">
    <property type="entry name" value="TM_pro_TauE-like"/>
</dbReference>
<feature type="transmembrane region" description="Helical" evidence="8">
    <location>
        <begin position="53"/>
        <end position="74"/>
    </location>
</feature>
<dbReference type="EMBL" id="FWFZ01000036">
    <property type="protein sequence ID" value="SLN75635.1"/>
    <property type="molecule type" value="Genomic_DNA"/>
</dbReference>
<proteinExistence type="inferred from homology"/>
<accession>A0A1Y5TY67</accession>
<protein>
    <recommendedName>
        <fullName evidence="8">Probable membrane transporter protein</fullName>
    </recommendedName>
</protein>
<feature type="transmembrane region" description="Helical" evidence="8">
    <location>
        <begin position="198"/>
        <end position="224"/>
    </location>
</feature>
<evidence type="ECO:0000256" key="3">
    <source>
        <dbReference type="ARBA" id="ARBA00022448"/>
    </source>
</evidence>
<name>A0A1Y5TY67_9RHOB</name>